<dbReference type="KEGG" id="mech:Q9L42_019720"/>
<dbReference type="Proteomes" id="UP001225378">
    <property type="component" value="Chromosome"/>
</dbReference>
<dbReference type="EMBL" id="CP157743">
    <property type="protein sequence ID" value="XBS20542.1"/>
    <property type="molecule type" value="Genomic_DNA"/>
</dbReference>
<feature type="transmembrane region" description="Helical" evidence="7">
    <location>
        <begin position="178"/>
        <end position="200"/>
    </location>
</feature>
<evidence type="ECO:0000256" key="7">
    <source>
        <dbReference type="SAM" id="Phobius"/>
    </source>
</evidence>
<dbReference type="NCBIfam" id="NF006583">
    <property type="entry name" value="PRK09109.1"/>
    <property type="match status" value="1"/>
</dbReference>
<comment type="subcellular location">
    <subcellularLocation>
        <location evidence="1">Cell membrane</location>
        <topology evidence="1">Multi-pass membrane protein</topology>
    </subcellularLocation>
    <subcellularLocation>
        <location evidence="6">Membrane</location>
        <topology evidence="6">Multi-pass membrane protein</topology>
    </subcellularLocation>
</comment>
<accession>A0AAU7NU78</accession>
<gene>
    <name evidence="9" type="ORF">Q9L42_019720</name>
</gene>
<evidence type="ECO:0000256" key="5">
    <source>
        <dbReference type="ARBA" id="ARBA00023136"/>
    </source>
</evidence>
<dbReference type="PANTHER" id="PTHR30433">
    <property type="entry name" value="CHEMOTAXIS PROTEIN MOTA"/>
    <property type="match status" value="1"/>
</dbReference>
<evidence type="ECO:0000256" key="6">
    <source>
        <dbReference type="RuleBase" id="RU004057"/>
    </source>
</evidence>
<name>A0AAU7NU78_9GAMM</name>
<protein>
    <submittedName>
        <fullName evidence="9">Flagellar motor protein</fullName>
    </submittedName>
</protein>
<evidence type="ECO:0000313" key="9">
    <source>
        <dbReference type="EMBL" id="XBS20542.1"/>
    </source>
</evidence>
<dbReference type="InterPro" id="IPR047055">
    <property type="entry name" value="MotA-like"/>
</dbReference>
<keyword evidence="9" id="KW-0966">Cell projection</keyword>
<feature type="transmembrane region" description="Helical" evidence="7">
    <location>
        <begin position="29"/>
        <end position="51"/>
    </location>
</feature>
<evidence type="ECO:0000256" key="1">
    <source>
        <dbReference type="ARBA" id="ARBA00004651"/>
    </source>
</evidence>
<dbReference type="PANTHER" id="PTHR30433:SF3">
    <property type="entry name" value="MOTILITY PROTEIN A"/>
    <property type="match status" value="1"/>
</dbReference>
<sequence length="247" mass="26543">MDILSIIGVLIGFSAIIAGNSLGGGDFDFLLNVHALIIVLGGTLGATLLHFPPRVVWQSVKISRWVVSPQKIPLRRQIIKIVDWSALARKEGLLGLEGVIEVEQDAFARKGLQLLVDGNEPEAIRDCLEVEITTREQMDLQAANVYHAMGGYSPTIGIIGAVIGLIHVMQNLANPELLGAGIATAFVATIYGVGLANLLFLPIANKLKAQVLMISQAQEMMMEGISAIAEGENPRNIELKLSGYLLD</sequence>
<keyword evidence="5 7" id="KW-0472">Membrane</keyword>
<feature type="domain" description="MotA/TolQ/ExbB proton channel" evidence="8">
    <location>
        <begin position="103"/>
        <end position="217"/>
    </location>
</feature>
<evidence type="ECO:0000256" key="3">
    <source>
        <dbReference type="ARBA" id="ARBA00022692"/>
    </source>
</evidence>
<comment type="similarity">
    <text evidence="6">Belongs to the exbB/tolQ family.</text>
</comment>
<feature type="transmembrane region" description="Helical" evidence="7">
    <location>
        <begin position="145"/>
        <end position="166"/>
    </location>
</feature>
<dbReference type="InterPro" id="IPR002898">
    <property type="entry name" value="MotA_ExbB_proton_chnl"/>
</dbReference>
<dbReference type="GO" id="GO:0006935">
    <property type="term" value="P:chemotaxis"/>
    <property type="evidence" value="ECO:0007669"/>
    <property type="project" value="InterPro"/>
</dbReference>
<dbReference type="GO" id="GO:0071978">
    <property type="term" value="P:bacterial-type flagellum-dependent swarming motility"/>
    <property type="evidence" value="ECO:0007669"/>
    <property type="project" value="InterPro"/>
</dbReference>
<reference evidence="9 10" key="1">
    <citation type="journal article" date="2024" name="Microbiology">
        <title>Methylomarinum rosea sp. nov., a novel halophilic methanotrophic bacterium from the hypersaline Lake Elton.</title>
        <authorList>
            <person name="Suleimanov R.Z."/>
            <person name="Oshkin I.Y."/>
            <person name="Danilova O.V."/>
            <person name="Suzina N.E."/>
            <person name="Dedysh S.N."/>
        </authorList>
    </citation>
    <scope>NUCLEOTIDE SEQUENCE [LARGE SCALE GENOMIC DNA]</scope>
    <source>
        <strain evidence="9 10">Ch1-1</strain>
    </source>
</reference>
<evidence type="ECO:0000313" key="10">
    <source>
        <dbReference type="Proteomes" id="UP001225378"/>
    </source>
</evidence>
<keyword evidence="2" id="KW-1003">Cell membrane</keyword>
<dbReference type="GO" id="GO:0005886">
    <property type="term" value="C:plasma membrane"/>
    <property type="evidence" value="ECO:0007669"/>
    <property type="project" value="UniProtKB-SubCell"/>
</dbReference>
<evidence type="ECO:0000256" key="4">
    <source>
        <dbReference type="ARBA" id="ARBA00022989"/>
    </source>
</evidence>
<keyword evidence="4 7" id="KW-1133">Transmembrane helix</keyword>
<dbReference type="AlphaFoldDB" id="A0AAU7NU78"/>
<dbReference type="Pfam" id="PF01618">
    <property type="entry name" value="MotA_ExbB"/>
    <property type="match status" value="1"/>
</dbReference>
<keyword evidence="3 7" id="KW-0812">Transmembrane</keyword>
<keyword evidence="9" id="KW-0969">Cilium</keyword>
<evidence type="ECO:0000259" key="8">
    <source>
        <dbReference type="Pfam" id="PF01618"/>
    </source>
</evidence>
<proteinExistence type="inferred from homology"/>
<dbReference type="GO" id="GO:0015031">
    <property type="term" value="P:protein transport"/>
    <property type="evidence" value="ECO:0007669"/>
    <property type="project" value="UniProtKB-KW"/>
</dbReference>
<keyword evidence="9" id="KW-0282">Flagellum</keyword>
<dbReference type="RefSeq" id="WP_349431684.1">
    <property type="nucleotide sequence ID" value="NZ_CP157743.1"/>
</dbReference>
<keyword evidence="6" id="KW-0653">Protein transport</keyword>
<keyword evidence="10" id="KW-1185">Reference proteome</keyword>
<organism evidence="9 10">
    <name type="scientific">Methylomarinum roseum</name>
    <dbReference type="NCBI Taxonomy" id="3067653"/>
    <lineage>
        <taxon>Bacteria</taxon>
        <taxon>Pseudomonadati</taxon>
        <taxon>Pseudomonadota</taxon>
        <taxon>Gammaproteobacteria</taxon>
        <taxon>Methylococcales</taxon>
        <taxon>Methylococcaceae</taxon>
        <taxon>Methylomarinum</taxon>
    </lineage>
</organism>
<evidence type="ECO:0000256" key="2">
    <source>
        <dbReference type="ARBA" id="ARBA00022475"/>
    </source>
</evidence>
<keyword evidence="6" id="KW-0813">Transport</keyword>